<evidence type="ECO:0000313" key="3">
    <source>
        <dbReference type="RefSeq" id="XP_025412830.1"/>
    </source>
</evidence>
<protein>
    <submittedName>
        <fullName evidence="3">Uncharacterized protein LOC112685222</fullName>
    </submittedName>
</protein>
<dbReference type="InterPro" id="IPR041611">
    <property type="entry name" value="SKICH"/>
</dbReference>
<dbReference type="AlphaFoldDB" id="A0A8B8FR54"/>
<dbReference type="GeneID" id="112685222"/>
<reference evidence="3" key="1">
    <citation type="submission" date="2025-08" db="UniProtKB">
        <authorList>
            <consortium name="RefSeq"/>
        </authorList>
    </citation>
    <scope>IDENTIFICATION</scope>
    <source>
        <tissue evidence="3">Whole body</tissue>
    </source>
</reference>
<keyword evidence="2" id="KW-1185">Reference proteome</keyword>
<evidence type="ECO:0000313" key="2">
    <source>
        <dbReference type="Proteomes" id="UP000694846"/>
    </source>
</evidence>
<organism evidence="2 3">
    <name type="scientific">Sipha flava</name>
    <name type="common">yellow sugarcane aphid</name>
    <dbReference type="NCBI Taxonomy" id="143950"/>
    <lineage>
        <taxon>Eukaryota</taxon>
        <taxon>Metazoa</taxon>
        <taxon>Ecdysozoa</taxon>
        <taxon>Arthropoda</taxon>
        <taxon>Hexapoda</taxon>
        <taxon>Insecta</taxon>
        <taxon>Pterygota</taxon>
        <taxon>Neoptera</taxon>
        <taxon>Paraneoptera</taxon>
        <taxon>Hemiptera</taxon>
        <taxon>Sternorrhyncha</taxon>
        <taxon>Aphidomorpha</taxon>
        <taxon>Aphidoidea</taxon>
        <taxon>Aphididae</taxon>
        <taxon>Sipha</taxon>
    </lineage>
</organism>
<dbReference type="Pfam" id="PF17751">
    <property type="entry name" value="SKICH"/>
    <property type="match status" value="1"/>
</dbReference>
<feature type="domain" description="SKICH" evidence="1">
    <location>
        <begin position="42"/>
        <end position="136"/>
    </location>
</feature>
<proteinExistence type="predicted"/>
<name>A0A8B8FR54_9HEMI</name>
<dbReference type="Proteomes" id="UP000694846">
    <property type="component" value="Unplaced"/>
</dbReference>
<evidence type="ECO:0000259" key="1">
    <source>
        <dbReference type="Pfam" id="PF17751"/>
    </source>
</evidence>
<dbReference type="RefSeq" id="XP_025412830.1">
    <property type="nucleotide sequence ID" value="XM_025557045.1"/>
</dbReference>
<sequence length="335" mass="36862">MTDFAVAMNSMTDRSQAAGEGEICSGGGAFRKWVSLTSDSDQFDIDGDRVSCRYAIADFMATFRGDAVVVEPAAFRFASQMVAHAIVDPAGDRCSSGGRIQIAVRRQSVRCARPYLFAYVDGRHYEVMGVSEPFTFTHRDGQCDCGTGGGGGGGDSCSSATTKLPTTISNRPTDGTTGDFVSSGTEEKGRYKALQCSACQVPSNHREVLENLMKNISYSSDVDNTTDSEHVKKIECLKNCKLTLEYQYFKINMLTEETEDCQRFVNGLVSSLLKNHKATLRVGNNMICVKRQKSSANEHFMQSIINFQKETISNLSTTHKKILVLINITQLFYKV</sequence>
<accession>A0A8B8FR54</accession>
<dbReference type="OrthoDB" id="6584871at2759"/>
<gene>
    <name evidence="3" type="primary">LOC112685222</name>
</gene>